<comment type="caution">
    <text evidence="1">The sequence shown here is derived from an EMBL/GenBank/DDBJ whole genome shotgun (WGS) entry which is preliminary data.</text>
</comment>
<name>A0A7W5DYL4_9BACT</name>
<sequence length="66" mass="7876">MKLVVREDVRSRWIRWNREFSPTYYCRATGEWAKRVGGPLWAIQDSWHRIVLEDAKSVGGLMKRAR</sequence>
<evidence type="ECO:0000313" key="1">
    <source>
        <dbReference type="EMBL" id="MBB3206910.1"/>
    </source>
</evidence>
<dbReference type="EMBL" id="JACHXU010000008">
    <property type="protein sequence ID" value="MBB3206910.1"/>
    <property type="molecule type" value="Genomic_DNA"/>
</dbReference>
<accession>A0A7W5DYL4</accession>
<evidence type="ECO:0000313" key="2">
    <source>
        <dbReference type="Proteomes" id="UP000536179"/>
    </source>
</evidence>
<keyword evidence="2" id="KW-1185">Reference proteome</keyword>
<gene>
    <name evidence="1" type="ORF">FHS27_002724</name>
</gene>
<proteinExistence type="predicted"/>
<dbReference type="Proteomes" id="UP000536179">
    <property type="component" value="Unassembled WGS sequence"/>
</dbReference>
<reference evidence="1 2" key="1">
    <citation type="submission" date="2020-08" db="EMBL/GenBank/DDBJ databases">
        <title>Genomic Encyclopedia of Type Strains, Phase III (KMG-III): the genomes of soil and plant-associated and newly described type strains.</title>
        <authorList>
            <person name="Whitman W."/>
        </authorList>
    </citation>
    <scope>NUCLEOTIDE SEQUENCE [LARGE SCALE GENOMIC DNA]</scope>
    <source>
        <strain evidence="1 2">CECT 8075</strain>
    </source>
</reference>
<organism evidence="1 2">
    <name type="scientific">Aporhodopirellula rubra</name>
    <dbReference type="NCBI Taxonomy" id="980271"/>
    <lineage>
        <taxon>Bacteria</taxon>
        <taxon>Pseudomonadati</taxon>
        <taxon>Planctomycetota</taxon>
        <taxon>Planctomycetia</taxon>
        <taxon>Pirellulales</taxon>
        <taxon>Pirellulaceae</taxon>
        <taxon>Aporhodopirellula</taxon>
    </lineage>
</organism>
<dbReference type="AlphaFoldDB" id="A0A7W5DYL4"/>
<protein>
    <submittedName>
        <fullName evidence="1">Uncharacterized protein</fullName>
    </submittedName>
</protein>